<dbReference type="SMART" id="SM01373">
    <property type="entry name" value="MAGE"/>
    <property type="match status" value="1"/>
</dbReference>
<dbReference type="InterPro" id="IPR021629">
    <property type="entry name" value="Mediator_Med23"/>
</dbReference>
<evidence type="ECO:0000256" key="5">
    <source>
        <dbReference type="ARBA" id="ARBA00023242"/>
    </source>
</evidence>
<reference evidence="8 9" key="1">
    <citation type="submission" date="2024-04" db="EMBL/GenBank/DDBJ databases">
        <title>genome sequences of Mucor flavus KT1a and Helicostylum pulchrum KT1b strains isolated from the surface of a dry-aged beef.</title>
        <authorList>
            <person name="Toyotome T."/>
            <person name="Hosono M."/>
            <person name="Torimaru M."/>
            <person name="Fukuda K."/>
            <person name="Mikami N."/>
        </authorList>
    </citation>
    <scope>NUCLEOTIDE SEQUENCE [LARGE SCALE GENOMIC DNA]</scope>
    <source>
        <strain evidence="8 9">KT1a</strain>
    </source>
</reference>
<evidence type="ECO:0000313" key="8">
    <source>
        <dbReference type="EMBL" id="GAA5808062.1"/>
    </source>
</evidence>
<comment type="subcellular location">
    <subcellularLocation>
        <location evidence="1">Nucleus</location>
    </subcellularLocation>
</comment>
<organism evidence="8 9">
    <name type="scientific">Mucor flavus</name>
    <dbReference type="NCBI Taxonomy" id="439312"/>
    <lineage>
        <taxon>Eukaryota</taxon>
        <taxon>Fungi</taxon>
        <taxon>Fungi incertae sedis</taxon>
        <taxon>Mucoromycota</taxon>
        <taxon>Mucoromycotina</taxon>
        <taxon>Mucoromycetes</taxon>
        <taxon>Mucorales</taxon>
        <taxon>Mucorineae</taxon>
        <taxon>Mucoraceae</taxon>
        <taxon>Mucor</taxon>
    </lineage>
</organism>
<evidence type="ECO:0000256" key="4">
    <source>
        <dbReference type="ARBA" id="ARBA00023163"/>
    </source>
</evidence>
<dbReference type="Gene3D" id="1.10.10.1210">
    <property type="entry name" value="MAGE homology domain, winged helix WH2 motif"/>
    <property type="match status" value="1"/>
</dbReference>
<evidence type="ECO:0000256" key="3">
    <source>
        <dbReference type="ARBA" id="ARBA00023015"/>
    </source>
</evidence>
<dbReference type="PROSITE" id="PS50838">
    <property type="entry name" value="MAGE"/>
    <property type="match status" value="1"/>
</dbReference>
<evidence type="ECO:0000256" key="6">
    <source>
        <dbReference type="SAM" id="MobiDB-lite"/>
    </source>
</evidence>
<dbReference type="PANTHER" id="PTHR12691">
    <property type="entry name" value="MEDIATOR OF RNA POLYMERASE II TRANSCRIPTION SUBUNIT 23"/>
    <property type="match status" value="1"/>
</dbReference>
<evidence type="ECO:0000256" key="2">
    <source>
        <dbReference type="ARBA" id="ARBA00010222"/>
    </source>
</evidence>
<dbReference type="Pfam" id="PF01454">
    <property type="entry name" value="MAGE"/>
    <property type="match status" value="1"/>
</dbReference>
<feature type="region of interest" description="Disordered" evidence="6">
    <location>
        <begin position="1786"/>
        <end position="1815"/>
    </location>
</feature>
<dbReference type="PANTHER" id="PTHR12691:SF10">
    <property type="entry name" value="MEDIATOR OF RNA POLYMERASE II TRANSCRIPTION SUBUNIT 23"/>
    <property type="match status" value="1"/>
</dbReference>
<accession>A0ABP9YMJ6</accession>
<dbReference type="InterPro" id="IPR041898">
    <property type="entry name" value="MAGE_WH1"/>
</dbReference>
<sequence length="1969" mass="227916">MESLRTVISRLFVDINDTPTQDWKNVEKLTTYGIFNRNPSKRRRLDLLHPETKNDVDYDKSVVNYAASSHRIDYDTLTHDFVRACQINGGNIAEQLTAIMIKYRESPITLEKTTRILSFLHHILKVIPLSNSTTTATKNTIFPLGTFLEDITPVLSLAPASQPSWIIILQFIMSCFRTCPQQQIFNSGVTMPILLGIVKQVLLEMTRLPAEDLDPVQIKCFTVGKELFDMLLIRENGIDEKMLENSDTLTSDFVGVGSLTYYDVIYSFPELYSHFLNGTTPTTTPAQPSVNNPNIWLTTLYYMITSILQDHKLLDRIPTMMAINIIKHVLREINTLPADLTTIEVQCLNKGKELINILLLGPNGDGAGVVSHYDIIVALPEVYGHFLRGTFAQSIHWAMEKFVNELGKRRRHLAFLMMPPDASWPLISQMSRRHEYNDLTTRTSYHMFEGDLIEFVQEGNSTNIETHFRDMLFQRASMDEFRQLAMSLTQTGLDTTQIRKAMVEKVRDVIRCIQHHSRTGKRDERDVKMTDKENDSFNPSGASVRGEDITMCIPNNIDLWELMTETADQLYSFVSADFFSYEDILQDFYNLVYKPNGNPYGPSAKDHITKDNGLVWLLLQLFYIEKVSINVIQKDFEQDEKLFDKLVRLYNEEQTESKDAFTLRDLSLQCAVNHQKANIKDVTNIKQRHPLIAASLKYAGLCYQIQAYFSSYYHSNVPTNSTLFSNLDIQEMTKIAMESQLRQDVVPYTLYVYLVPTKADIDTLGHASTTYVKGGTLNYKLLDLLCVNAKHRLLQVIYKMMLDSELGPRYQSTPSPVACVPPNVLDVVYKLLYSAPCSAELMIKEIFEKLRRCDKMIKMKHDNETSDHNNLTAQLPDQTMRWLQTILQLMNYRFIRFLKYSPLSSGLLHYIRYSISYLENRQCYQSLESFTVNAIHMQMDVKLLRSLDDPHREKPIWFAESEMLARLTVCTICRLIKTRGQADIKTDQIYRVLSSLYEHRLEWSPEAMRYFPSAVRSFYESSDSPNQSVPVRPYVTPQKVQQLISTNKAFTAYILHGSPEAERIVLQYFSILENQSSLLCTLWVIAITRNTTECCNMSAVRNLLLLIPPSRMATNTIDLVDFILSVEYPPNSSEFLFSLLDSFIWKNQWVNFNHVLFAFLKGGGNADRTAKAMGYIRYLLLGSHEFQKRVQMWDSLKFSHRHWTEDNFQKKLMEYLREYPEYHEFESFAMRQYEPTMELPQQQTKLPIYFTNVVSDFISSMENLIMRLIENSEADLLVNVLDKYGHLFYQHQCPLSFVNNILLYYHSSDTLRNPYIRKRILRLLDFDQIVIVPDAKRYALDDNDDGSKFDVGYFEKVIYKLAGSLNPQKCAPRTNPNLPERHFREIGSPAVEGITIATLEIMLTPVPPSTIIKLFLDLSLLRESHHVGVSALTLHAIGLLIPLLPEKEFVHPVLKELNDLIETDQYLLEISEPCRLIRCGIPKRVNGRFEITQTLPDLTTTAVLRDSMSARLRKAMIFPYIFNDYKFNLHNYSTNAPNSFLTLFHSIVHYSSLDIFSTFLEYCQKLRNSGKMKTDVQLLYMCFLLGPALHRIEKLDCSDAGFLIELMHMVKQVTAAMDMKDGWTTQALEQVYDFLYHIRTRFIKSNELAAQLREIIRTMNPPISQRLIRLVTYFITMKRARLDSDDEFGDSTQTQRQGEASTSAITLLDGINWDEEENQRKIKNAVRYALSHEFNRKLMKREDFMKILIPDSKKMSYNIILERVRLKLNHVFGMDLVELPKVKERKNQTQAQMKKSEQTQQAESSTQASESATQVDIERTGTSGTYILRYNMKKQYRTKEIITQSTDEYKQTGILYIILGLIFLNSQSMTSPQLYEHLDRLKVTKTKSEFGEREELLNSFIRNHYLKKSKRPDTSGDEIEFDFTWGPRAKLEIPPQNMVNFLLEFYNVTSEQRNALGVKMYKQGGYQAL</sequence>
<comment type="similarity">
    <text evidence="2">Belongs to the Mediator complex subunit 23 family.</text>
</comment>
<gene>
    <name evidence="8" type="ORF">MFLAVUS_001444</name>
</gene>
<keyword evidence="3" id="KW-0805">Transcription regulation</keyword>
<dbReference type="EMBL" id="BAABUK010000003">
    <property type="protein sequence ID" value="GAA5808062.1"/>
    <property type="molecule type" value="Genomic_DNA"/>
</dbReference>
<evidence type="ECO:0000313" key="9">
    <source>
        <dbReference type="Proteomes" id="UP001473302"/>
    </source>
</evidence>
<feature type="compositionally biased region" description="Low complexity" evidence="6">
    <location>
        <begin position="1798"/>
        <end position="1814"/>
    </location>
</feature>
<dbReference type="InterPro" id="IPR041899">
    <property type="entry name" value="MAGE_WH2"/>
</dbReference>
<dbReference type="Gene3D" id="1.10.10.1200">
    <property type="entry name" value="MAGE homology domain, winged helix WH1 motif"/>
    <property type="match status" value="1"/>
</dbReference>
<name>A0ABP9YMJ6_9FUNG</name>
<evidence type="ECO:0000259" key="7">
    <source>
        <dbReference type="PROSITE" id="PS50838"/>
    </source>
</evidence>
<keyword evidence="4" id="KW-0804">Transcription</keyword>
<comment type="caution">
    <text evidence="8">The sequence shown here is derived from an EMBL/GenBank/DDBJ whole genome shotgun (WGS) entry which is preliminary data.</text>
</comment>
<proteinExistence type="inferred from homology"/>
<keyword evidence="5" id="KW-0539">Nucleus</keyword>
<dbReference type="Proteomes" id="UP001473302">
    <property type="component" value="Unassembled WGS sequence"/>
</dbReference>
<feature type="domain" description="MAGE" evidence="7">
    <location>
        <begin position="1851"/>
        <end position="1947"/>
    </location>
</feature>
<protein>
    <recommendedName>
        <fullName evidence="7">MAGE domain-containing protein</fullName>
    </recommendedName>
</protein>
<dbReference type="InterPro" id="IPR002190">
    <property type="entry name" value="MHD_dom"/>
</dbReference>
<evidence type="ECO:0000256" key="1">
    <source>
        <dbReference type="ARBA" id="ARBA00004123"/>
    </source>
</evidence>
<keyword evidence="9" id="KW-1185">Reference proteome</keyword>